<feature type="region of interest" description="Disordered" evidence="1">
    <location>
        <begin position="1"/>
        <end position="23"/>
    </location>
</feature>
<comment type="caution">
    <text evidence="2">The sequence shown here is derived from an EMBL/GenBank/DDBJ whole genome shotgun (WGS) entry which is preliminary data.</text>
</comment>
<protein>
    <submittedName>
        <fullName evidence="2">Uncharacterized protein</fullName>
    </submittedName>
</protein>
<evidence type="ECO:0000313" key="2">
    <source>
        <dbReference type="EMBL" id="GBN89130.1"/>
    </source>
</evidence>
<evidence type="ECO:0000313" key="3">
    <source>
        <dbReference type="Proteomes" id="UP000499080"/>
    </source>
</evidence>
<reference evidence="2 3" key="1">
    <citation type="journal article" date="2019" name="Sci. Rep.">
        <title>Orb-weaving spider Araneus ventricosus genome elucidates the spidroin gene catalogue.</title>
        <authorList>
            <person name="Kono N."/>
            <person name="Nakamura H."/>
            <person name="Ohtoshi R."/>
            <person name="Moran D.A.P."/>
            <person name="Shinohara A."/>
            <person name="Yoshida Y."/>
            <person name="Fujiwara M."/>
            <person name="Mori M."/>
            <person name="Tomita M."/>
            <person name="Arakawa K."/>
        </authorList>
    </citation>
    <scope>NUCLEOTIDE SEQUENCE [LARGE SCALE GENOMIC DNA]</scope>
</reference>
<dbReference type="EMBL" id="BGPR01022636">
    <property type="protein sequence ID" value="GBN89130.1"/>
    <property type="molecule type" value="Genomic_DNA"/>
</dbReference>
<feature type="region of interest" description="Disordered" evidence="1">
    <location>
        <begin position="74"/>
        <end position="93"/>
    </location>
</feature>
<proteinExistence type="predicted"/>
<sequence length="93" mass="10525">MGRPQRKIPREEPLFHSAYPQNAQTNTWQRVQSLKEKNPDPNLSSSLSIEISDMQRAIFTFPPDWKIMRRVKAPKKSAKLSATMDNGTIASAG</sequence>
<accession>A0A4Y2SNX1</accession>
<gene>
    <name evidence="2" type="ORF">AVEN_181349_1</name>
</gene>
<organism evidence="2 3">
    <name type="scientific">Araneus ventricosus</name>
    <name type="common">Orbweaver spider</name>
    <name type="synonym">Epeira ventricosa</name>
    <dbReference type="NCBI Taxonomy" id="182803"/>
    <lineage>
        <taxon>Eukaryota</taxon>
        <taxon>Metazoa</taxon>
        <taxon>Ecdysozoa</taxon>
        <taxon>Arthropoda</taxon>
        <taxon>Chelicerata</taxon>
        <taxon>Arachnida</taxon>
        <taxon>Araneae</taxon>
        <taxon>Araneomorphae</taxon>
        <taxon>Entelegynae</taxon>
        <taxon>Araneoidea</taxon>
        <taxon>Araneidae</taxon>
        <taxon>Araneus</taxon>
    </lineage>
</organism>
<dbReference type="Proteomes" id="UP000499080">
    <property type="component" value="Unassembled WGS sequence"/>
</dbReference>
<evidence type="ECO:0000256" key="1">
    <source>
        <dbReference type="SAM" id="MobiDB-lite"/>
    </source>
</evidence>
<keyword evidence="3" id="KW-1185">Reference proteome</keyword>
<dbReference type="AlphaFoldDB" id="A0A4Y2SNX1"/>
<name>A0A4Y2SNX1_ARAVE</name>
<feature type="compositionally biased region" description="Polar residues" evidence="1">
    <location>
        <begin position="83"/>
        <end position="93"/>
    </location>
</feature>